<protein>
    <recommendedName>
        <fullName evidence="3">VWFA domain-containing protein</fullName>
    </recommendedName>
</protein>
<name>A0A6A5VQY8_9PLEO</name>
<dbReference type="Proteomes" id="UP000800036">
    <property type="component" value="Unassembled WGS sequence"/>
</dbReference>
<keyword evidence="2" id="KW-1185">Reference proteome</keyword>
<dbReference type="AlphaFoldDB" id="A0A6A5VQY8"/>
<accession>A0A6A5VQY8</accession>
<dbReference type="OrthoDB" id="3941414at2759"/>
<dbReference type="Gene3D" id="3.40.50.410">
    <property type="entry name" value="von Willebrand factor, type A domain"/>
    <property type="match status" value="1"/>
</dbReference>
<evidence type="ECO:0000313" key="1">
    <source>
        <dbReference type="EMBL" id="KAF1979385.1"/>
    </source>
</evidence>
<dbReference type="SUPFAM" id="SSF53300">
    <property type="entry name" value="vWA-like"/>
    <property type="match status" value="1"/>
</dbReference>
<reference evidence="1" key="1">
    <citation type="journal article" date="2020" name="Stud. Mycol.">
        <title>101 Dothideomycetes genomes: a test case for predicting lifestyles and emergence of pathogens.</title>
        <authorList>
            <person name="Haridas S."/>
            <person name="Albert R."/>
            <person name="Binder M."/>
            <person name="Bloem J."/>
            <person name="Labutti K."/>
            <person name="Salamov A."/>
            <person name="Andreopoulos B."/>
            <person name="Baker S."/>
            <person name="Barry K."/>
            <person name="Bills G."/>
            <person name="Bluhm B."/>
            <person name="Cannon C."/>
            <person name="Castanera R."/>
            <person name="Culley D."/>
            <person name="Daum C."/>
            <person name="Ezra D."/>
            <person name="Gonzalez J."/>
            <person name="Henrissat B."/>
            <person name="Kuo A."/>
            <person name="Liang C."/>
            <person name="Lipzen A."/>
            <person name="Lutzoni F."/>
            <person name="Magnuson J."/>
            <person name="Mondo S."/>
            <person name="Nolan M."/>
            <person name="Ohm R."/>
            <person name="Pangilinan J."/>
            <person name="Park H.-J."/>
            <person name="Ramirez L."/>
            <person name="Alfaro M."/>
            <person name="Sun H."/>
            <person name="Tritt A."/>
            <person name="Yoshinaga Y."/>
            <person name="Zwiers L.-H."/>
            <person name="Turgeon B."/>
            <person name="Goodwin S."/>
            <person name="Spatafora J."/>
            <person name="Crous P."/>
            <person name="Grigoriev I."/>
        </authorList>
    </citation>
    <scope>NUCLEOTIDE SEQUENCE</scope>
    <source>
        <strain evidence="1">CBS 107.79</strain>
    </source>
</reference>
<gene>
    <name evidence="1" type="ORF">BU23DRAFT_642974</name>
</gene>
<dbReference type="EMBL" id="ML976658">
    <property type="protein sequence ID" value="KAF1979385.1"/>
    <property type="molecule type" value="Genomic_DNA"/>
</dbReference>
<organism evidence="1 2">
    <name type="scientific">Bimuria novae-zelandiae CBS 107.79</name>
    <dbReference type="NCBI Taxonomy" id="1447943"/>
    <lineage>
        <taxon>Eukaryota</taxon>
        <taxon>Fungi</taxon>
        <taxon>Dikarya</taxon>
        <taxon>Ascomycota</taxon>
        <taxon>Pezizomycotina</taxon>
        <taxon>Dothideomycetes</taxon>
        <taxon>Pleosporomycetidae</taxon>
        <taxon>Pleosporales</taxon>
        <taxon>Massarineae</taxon>
        <taxon>Didymosphaeriaceae</taxon>
        <taxon>Bimuria</taxon>
    </lineage>
</organism>
<evidence type="ECO:0008006" key="3">
    <source>
        <dbReference type="Google" id="ProtNLM"/>
    </source>
</evidence>
<evidence type="ECO:0000313" key="2">
    <source>
        <dbReference type="Proteomes" id="UP000800036"/>
    </source>
</evidence>
<proteinExistence type="predicted"/>
<sequence length="197" mass="21283">MAFLGQVINHDEKGETDDGDDFVMLESSTCLPLHIKDAEKKSNLDTVIPIPNSEKTEDALPQIDCEVLIHRVEDDGLIVKVVPPTEPFMNQSRGPVEIVLLVDVSGSMNDLAPVPPSSEGEESEQKGFTVLDLTKHAACTIAESLSEHDTLCIVTFSTDCKVLLKCLPMSTKNKKLAKENVTVSAGGGSVRVDCVVH</sequence>
<dbReference type="InterPro" id="IPR036465">
    <property type="entry name" value="vWFA_dom_sf"/>
</dbReference>